<accession>A0ACC1K1P3</accession>
<keyword evidence="2" id="KW-1185">Reference proteome</keyword>
<evidence type="ECO:0000313" key="2">
    <source>
        <dbReference type="Proteomes" id="UP001140234"/>
    </source>
</evidence>
<sequence length="333" mass="35924">ATCHYMLNEVQKAATLYEMARSLDAALMQEMGVYSGLLAATSRDPHAVYQLGNHLLKTDQARPEGWIAMARYFLARAQTQEALAIVWKAQALAPDCAEAYYAEGEIQMASGCAEEAADVYLKAHELAPSALTYRGIVDAYVQCGKYKEAFLYAKEAAELMPRHALALAAVGGVLSHSAESHDKAVQLLEAALELDPRCTAAIASLASLHVSTQHVPAAIALLEKHLPENESDDMYARYADVLTLASRLPEAAANYSAALSLNPDNERAKTGFDRVDRLMHPNAAAESAPDDEDDIDRASDGQLPPSDIGSHDGDAIDRGAHDFDRSDLGDDIL</sequence>
<proteinExistence type="predicted"/>
<comment type="caution">
    <text evidence="1">The sequence shown here is derived from an EMBL/GenBank/DDBJ whole genome shotgun (WGS) entry which is preliminary data.</text>
</comment>
<reference evidence="1" key="1">
    <citation type="submission" date="2022-07" db="EMBL/GenBank/DDBJ databases">
        <title>Phylogenomic reconstructions and comparative analyses of Kickxellomycotina fungi.</title>
        <authorList>
            <person name="Reynolds N.K."/>
            <person name="Stajich J.E."/>
            <person name="Barry K."/>
            <person name="Grigoriev I.V."/>
            <person name="Crous P."/>
            <person name="Smith M.E."/>
        </authorList>
    </citation>
    <scope>NUCLEOTIDE SEQUENCE</scope>
    <source>
        <strain evidence="1">CBS 109366</strain>
    </source>
</reference>
<dbReference type="EMBL" id="JANBUJ010000533">
    <property type="protein sequence ID" value="KAJ2771453.1"/>
    <property type="molecule type" value="Genomic_DNA"/>
</dbReference>
<organism evidence="1 2">
    <name type="scientific">Coemansia nantahalensis</name>
    <dbReference type="NCBI Taxonomy" id="2789366"/>
    <lineage>
        <taxon>Eukaryota</taxon>
        <taxon>Fungi</taxon>
        <taxon>Fungi incertae sedis</taxon>
        <taxon>Zoopagomycota</taxon>
        <taxon>Kickxellomycotina</taxon>
        <taxon>Kickxellomycetes</taxon>
        <taxon>Kickxellales</taxon>
        <taxon>Kickxellaceae</taxon>
        <taxon>Coemansia</taxon>
    </lineage>
</organism>
<dbReference type="Proteomes" id="UP001140234">
    <property type="component" value="Unassembled WGS sequence"/>
</dbReference>
<gene>
    <name evidence="1" type="primary">ANAPC7</name>
    <name evidence="1" type="ORF">IWQ57_002207</name>
</gene>
<feature type="non-terminal residue" evidence="1">
    <location>
        <position position="1"/>
    </location>
</feature>
<protein>
    <submittedName>
        <fullName evidence="1">Anaphase promoting complex subunit 7</fullName>
    </submittedName>
</protein>
<name>A0ACC1K1P3_9FUNG</name>
<evidence type="ECO:0000313" key="1">
    <source>
        <dbReference type="EMBL" id="KAJ2771453.1"/>
    </source>
</evidence>